<dbReference type="GO" id="GO:0003677">
    <property type="term" value="F:DNA binding"/>
    <property type="evidence" value="ECO:0007669"/>
    <property type="project" value="UniProtKB-KW"/>
</dbReference>
<keyword evidence="1" id="KW-0238">DNA-binding</keyword>
<dbReference type="RefSeq" id="WP_183883139.1">
    <property type="nucleotide sequence ID" value="NZ_JACHCE010000004.1"/>
</dbReference>
<evidence type="ECO:0000256" key="1">
    <source>
        <dbReference type="ARBA" id="ARBA00023125"/>
    </source>
</evidence>
<reference evidence="3 4" key="1">
    <citation type="submission" date="2020-08" db="EMBL/GenBank/DDBJ databases">
        <title>Genomic Encyclopedia of Type Strains, Phase IV (KMG-V): Genome sequencing to study the core and pangenomes of soil and plant-associated prokaryotes.</title>
        <authorList>
            <person name="Whitman W."/>
        </authorList>
    </citation>
    <scope>NUCLEOTIDE SEQUENCE [LARGE SCALE GENOMIC DNA]</scope>
    <source>
        <strain evidence="3 4">S3M1</strain>
    </source>
</reference>
<evidence type="ECO:0000259" key="2">
    <source>
        <dbReference type="PROSITE" id="PS50943"/>
    </source>
</evidence>
<organism evidence="3 4">
    <name type="scientific">Pedobacter cryoconitis</name>
    <dbReference type="NCBI Taxonomy" id="188932"/>
    <lineage>
        <taxon>Bacteria</taxon>
        <taxon>Pseudomonadati</taxon>
        <taxon>Bacteroidota</taxon>
        <taxon>Sphingobacteriia</taxon>
        <taxon>Sphingobacteriales</taxon>
        <taxon>Sphingobacteriaceae</taxon>
        <taxon>Pedobacter</taxon>
    </lineage>
</organism>
<dbReference type="InterPro" id="IPR050807">
    <property type="entry name" value="TransReg_Diox_bact_type"/>
</dbReference>
<comment type="caution">
    <text evidence="3">The sequence shown here is derived from an EMBL/GenBank/DDBJ whole genome shotgun (WGS) entry which is preliminary data.</text>
</comment>
<dbReference type="Gene3D" id="1.10.260.40">
    <property type="entry name" value="lambda repressor-like DNA-binding domains"/>
    <property type="match status" value="1"/>
</dbReference>
<name>A0A7W8ZNH7_9SPHI</name>
<dbReference type="PANTHER" id="PTHR46797">
    <property type="entry name" value="HTH-TYPE TRANSCRIPTIONAL REGULATOR"/>
    <property type="match status" value="1"/>
</dbReference>
<gene>
    <name evidence="3" type="ORF">HDE68_003185</name>
</gene>
<dbReference type="PANTHER" id="PTHR46797:SF1">
    <property type="entry name" value="METHYLPHOSPHONATE SYNTHASE"/>
    <property type="match status" value="1"/>
</dbReference>
<protein>
    <submittedName>
        <fullName evidence="3">Transcriptional regulator with XRE-family HTH domain</fullName>
    </submittedName>
</protein>
<evidence type="ECO:0000313" key="3">
    <source>
        <dbReference type="EMBL" id="MBB5637272.1"/>
    </source>
</evidence>
<dbReference type="PROSITE" id="PS50943">
    <property type="entry name" value="HTH_CROC1"/>
    <property type="match status" value="1"/>
</dbReference>
<sequence length="76" mass="8683">MLENFFGQVLKKLREERGISQENLGHNSGLDRTYISLLERGLRVPTIVTLFKLAKVLDKKPSEIISLLENLNENSD</sequence>
<dbReference type="Proteomes" id="UP000537204">
    <property type="component" value="Unassembled WGS sequence"/>
</dbReference>
<dbReference type="EMBL" id="JACHCE010000004">
    <property type="protein sequence ID" value="MBB5637272.1"/>
    <property type="molecule type" value="Genomic_DNA"/>
</dbReference>
<dbReference type="GO" id="GO:0003700">
    <property type="term" value="F:DNA-binding transcription factor activity"/>
    <property type="evidence" value="ECO:0007669"/>
    <property type="project" value="TreeGrafter"/>
</dbReference>
<evidence type="ECO:0000313" key="4">
    <source>
        <dbReference type="Proteomes" id="UP000537204"/>
    </source>
</evidence>
<dbReference type="SUPFAM" id="SSF47413">
    <property type="entry name" value="lambda repressor-like DNA-binding domains"/>
    <property type="match status" value="1"/>
</dbReference>
<dbReference type="AlphaFoldDB" id="A0A7W8ZNH7"/>
<proteinExistence type="predicted"/>
<dbReference type="CDD" id="cd00093">
    <property type="entry name" value="HTH_XRE"/>
    <property type="match status" value="1"/>
</dbReference>
<dbReference type="SMART" id="SM00530">
    <property type="entry name" value="HTH_XRE"/>
    <property type="match status" value="1"/>
</dbReference>
<dbReference type="GO" id="GO:0005829">
    <property type="term" value="C:cytosol"/>
    <property type="evidence" value="ECO:0007669"/>
    <property type="project" value="TreeGrafter"/>
</dbReference>
<dbReference type="InterPro" id="IPR001387">
    <property type="entry name" value="Cro/C1-type_HTH"/>
</dbReference>
<dbReference type="Pfam" id="PF01381">
    <property type="entry name" value="HTH_3"/>
    <property type="match status" value="1"/>
</dbReference>
<dbReference type="InterPro" id="IPR010982">
    <property type="entry name" value="Lambda_DNA-bd_dom_sf"/>
</dbReference>
<feature type="domain" description="HTH cro/C1-type" evidence="2">
    <location>
        <begin position="10"/>
        <end position="64"/>
    </location>
</feature>
<accession>A0A7W8ZNH7</accession>